<evidence type="ECO:0000313" key="13">
    <source>
        <dbReference type="Proteomes" id="UP000320333"/>
    </source>
</evidence>
<dbReference type="SUPFAM" id="SSF52374">
    <property type="entry name" value="Nucleotidylyl transferase"/>
    <property type="match status" value="1"/>
</dbReference>
<dbReference type="SUPFAM" id="SSF55190">
    <property type="entry name" value="Arginyl-tRNA synthetase (ArgRS), N-terminal 'additional' domain"/>
    <property type="match status" value="1"/>
</dbReference>
<evidence type="ECO:0000256" key="4">
    <source>
        <dbReference type="ARBA" id="ARBA00022741"/>
    </source>
</evidence>
<evidence type="ECO:0000256" key="5">
    <source>
        <dbReference type="ARBA" id="ARBA00022840"/>
    </source>
</evidence>
<dbReference type="InterPro" id="IPR001278">
    <property type="entry name" value="Arg-tRNA-ligase"/>
</dbReference>
<dbReference type="EC" id="6.1.1.19" evidence="2"/>
<dbReference type="FunFam" id="3.40.50.620:FF:000058">
    <property type="entry name" value="Mitochondrial arginyl-tRNA synthetase"/>
    <property type="match status" value="1"/>
</dbReference>
<protein>
    <recommendedName>
        <fullName evidence="2">arginine--tRNA ligase</fullName>
        <ecNumber evidence="2">6.1.1.19</ecNumber>
    </recommendedName>
    <alternativeName>
        <fullName evidence="8">Arginyl-tRNA synthetase</fullName>
    </alternativeName>
</protein>
<keyword evidence="3 10" id="KW-0436">Ligase</keyword>
<evidence type="ECO:0000256" key="7">
    <source>
        <dbReference type="ARBA" id="ARBA00023146"/>
    </source>
</evidence>
<keyword evidence="5 10" id="KW-0067">ATP-binding</keyword>
<dbReference type="GO" id="GO:0005524">
    <property type="term" value="F:ATP binding"/>
    <property type="evidence" value="ECO:0007669"/>
    <property type="project" value="UniProtKB-KW"/>
</dbReference>
<dbReference type="InterPro" id="IPR008909">
    <property type="entry name" value="DALR_anticod-bd"/>
</dbReference>
<evidence type="ECO:0000256" key="8">
    <source>
        <dbReference type="ARBA" id="ARBA00033033"/>
    </source>
</evidence>
<gene>
    <name evidence="12" type="ORF">CcCBS67573_g06656</name>
</gene>
<dbReference type="Pfam" id="PF00750">
    <property type="entry name" value="tRNA-synt_1d"/>
    <property type="match status" value="1"/>
</dbReference>
<dbReference type="InterPro" id="IPR009080">
    <property type="entry name" value="tRNAsynth_Ia_anticodon-bd"/>
</dbReference>
<dbReference type="Gene3D" id="1.10.730.10">
    <property type="entry name" value="Isoleucyl-tRNA Synthetase, Domain 1"/>
    <property type="match status" value="1"/>
</dbReference>
<comment type="similarity">
    <text evidence="1 10">Belongs to the class-I aminoacyl-tRNA synthetase family.</text>
</comment>
<dbReference type="InterPro" id="IPR036695">
    <property type="entry name" value="Arg-tRNA-synth_N_sf"/>
</dbReference>
<dbReference type="InterPro" id="IPR001412">
    <property type="entry name" value="aa-tRNA-synth_I_CS"/>
</dbReference>
<keyword evidence="13" id="KW-1185">Reference proteome</keyword>
<dbReference type="CDD" id="cd00671">
    <property type="entry name" value="ArgRS_core"/>
    <property type="match status" value="1"/>
</dbReference>
<dbReference type="NCBIfam" id="TIGR00456">
    <property type="entry name" value="argS"/>
    <property type="match status" value="1"/>
</dbReference>
<dbReference type="Pfam" id="PF05746">
    <property type="entry name" value="DALR_1"/>
    <property type="match status" value="1"/>
</dbReference>
<evidence type="ECO:0000256" key="9">
    <source>
        <dbReference type="ARBA" id="ARBA00049339"/>
    </source>
</evidence>
<dbReference type="PROSITE" id="PS00178">
    <property type="entry name" value="AA_TRNA_LIGASE_I"/>
    <property type="match status" value="1"/>
</dbReference>
<evidence type="ECO:0000313" key="12">
    <source>
        <dbReference type="EMBL" id="TPX70084.1"/>
    </source>
</evidence>
<dbReference type="OrthoDB" id="68056at2759"/>
<dbReference type="SUPFAM" id="SSF47323">
    <property type="entry name" value="Anticodon-binding domain of a subclass of class I aminoacyl-tRNA synthetases"/>
    <property type="match status" value="1"/>
</dbReference>
<reference evidence="12 13" key="1">
    <citation type="journal article" date="2019" name="Sci. Rep.">
        <title>Comparative genomics of chytrid fungi reveal insights into the obligate biotrophic and pathogenic lifestyle of Synchytrium endobioticum.</title>
        <authorList>
            <person name="van de Vossenberg B.T.L.H."/>
            <person name="Warris S."/>
            <person name="Nguyen H.D.T."/>
            <person name="van Gent-Pelzer M.P.E."/>
            <person name="Joly D.L."/>
            <person name="van de Geest H.C."/>
            <person name="Bonants P.J.M."/>
            <person name="Smith D.S."/>
            <person name="Levesque C.A."/>
            <person name="van der Lee T.A.J."/>
        </authorList>
    </citation>
    <scope>NUCLEOTIDE SEQUENCE [LARGE SCALE GENOMIC DNA]</scope>
    <source>
        <strain evidence="12 13">CBS 675.73</strain>
    </source>
</reference>
<dbReference type="SMART" id="SM00836">
    <property type="entry name" value="DALR_1"/>
    <property type="match status" value="1"/>
</dbReference>
<dbReference type="InterPro" id="IPR035684">
    <property type="entry name" value="ArgRS_core"/>
</dbReference>
<dbReference type="CDD" id="cd07956">
    <property type="entry name" value="Anticodon_Ia_Arg"/>
    <property type="match status" value="1"/>
</dbReference>
<keyword evidence="7 10" id="KW-0030">Aminoacyl-tRNA synthetase</keyword>
<keyword evidence="4 10" id="KW-0547">Nucleotide-binding</keyword>
<dbReference type="EMBL" id="QEAP01000296">
    <property type="protein sequence ID" value="TPX70084.1"/>
    <property type="molecule type" value="Genomic_DNA"/>
</dbReference>
<dbReference type="FunFam" id="1.10.730.10:FF:000006">
    <property type="entry name" value="Arginyl-tRNA synthetase 2, mitochondrial"/>
    <property type="match status" value="1"/>
</dbReference>
<dbReference type="PANTHER" id="PTHR11956">
    <property type="entry name" value="ARGINYL-TRNA SYNTHETASE"/>
    <property type="match status" value="1"/>
</dbReference>
<comment type="caution">
    <text evidence="12">The sequence shown here is derived from an EMBL/GenBank/DDBJ whole genome shotgun (WGS) entry which is preliminary data.</text>
</comment>
<dbReference type="Proteomes" id="UP000320333">
    <property type="component" value="Unassembled WGS sequence"/>
</dbReference>
<dbReference type="PRINTS" id="PR01038">
    <property type="entry name" value="TRNASYNTHARG"/>
</dbReference>
<proteinExistence type="inferred from homology"/>
<dbReference type="PANTHER" id="PTHR11956:SF11">
    <property type="entry name" value="ARGININE--TRNA LIGASE, MITOCHONDRIAL-RELATED"/>
    <property type="match status" value="1"/>
</dbReference>
<name>A0A507F1S3_9FUNG</name>
<comment type="catalytic activity">
    <reaction evidence="9">
        <text>tRNA(Arg) + L-arginine + ATP = L-arginyl-tRNA(Arg) + AMP + diphosphate</text>
        <dbReference type="Rhea" id="RHEA:20301"/>
        <dbReference type="Rhea" id="RHEA-COMP:9658"/>
        <dbReference type="Rhea" id="RHEA-COMP:9673"/>
        <dbReference type="ChEBI" id="CHEBI:30616"/>
        <dbReference type="ChEBI" id="CHEBI:32682"/>
        <dbReference type="ChEBI" id="CHEBI:33019"/>
        <dbReference type="ChEBI" id="CHEBI:78442"/>
        <dbReference type="ChEBI" id="CHEBI:78513"/>
        <dbReference type="ChEBI" id="CHEBI:456215"/>
        <dbReference type="EC" id="6.1.1.19"/>
    </reaction>
</comment>
<dbReference type="Gene3D" id="3.40.50.620">
    <property type="entry name" value="HUPs"/>
    <property type="match status" value="1"/>
</dbReference>
<keyword evidence="6 10" id="KW-0648">Protein biosynthesis</keyword>
<evidence type="ECO:0000256" key="3">
    <source>
        <dbReference type="ARBA" id="ARBA00022598"/>
    </source>
</evidence>
<evidence type="ECO:0000259" key="11">
    <source>
        <dbReference type="SMART" id="SM00836"/>
    </source>
</evidence>
<evidence type="ECO:0000256" key="10">
    <source>
        <dbReference type="RuleBase" id="RU363038"/>
    </source>
</evidence>
<dbReference type="Gene3D" id="3.30.1360.70">
    <property type="entry name" value="Arginyl tRNA synthetase N-terminal domain"/>
    <property type="match status" value="1"/>
</dbReference>
<organism evidence="12 13">
    <name type="scientific">Chytriomyces confervae</name>
    <dbReference type="NCBI Taxonomy" id="246404"/>
    <lineage>
        <taxon>Eukaryota</taxon>
        <taxon>Fungi</taxon>
        <taxon>Fungi incertae sedis</taxon>
        <taxon>Chytridiomycota</taxon>
        <taxon>Chytridiomycota incertae sedis</taxon>
        <taxon>Chytridiomycetes</taxon>
        <taxon>Chytridiales</taxon>
        <taxon>Chytriomycetaceae</taxon>
        <taxon>Chytriomyces</taxon>
    </lineage>
</organism>
<dbReference type="AlphaFoldDB" id="A0A507F1S3"/>
<dbReference type="STRING" id="246404.A0A507F1S3"/>
<accession>A0A507F1S3</accession>
<feature type="domain" description="DALR anticodon binding" evidence="11">
    <location>
        <begin position="671"/>
        <end position="786"/>
    </location>
</feature>
<dbReference type="GO" id="GO:0006420">
    <property type="term" value="P:arginyl-tRNA aminoacylation"/>
    <property type="evidence" value="ECO:0007669"/>
    <property type="project" value="InterPro"/>
</dbReference>
<dbReference type="GO" id="GO:0004814">
    <property type="term" value="F:arginine-tRNA ligase activity"/>
    <property type="evidence" value="ECO:0007669"/>
    <property type="project" value="UniProtKB-EC"/>
</dbReference>
<evidence type="ECO:0000256" key="2">
    <source>
        <dbReference type="ARBA" id="ARBA00012837"/>
    </source>
</evidence>
<dbReference type="GO" id="GO:0005739">
    <property type="term" value="C:mitochondrion"/>
    <property type="evidence" value="ECO:0007669"/>
    <property type="project" value="TreeGrafter"/>
</dbReference>
<evidence type="ECO:0000256" key="6">
    <source>
        <dbReference type="ARBA" id="ARBA00022917"/>
    </source>
</evidence>
<dbReference type="GO" id="GO:0032543">
    <property type="term" value="P:mitochondrial translation"/>
    <property type="evidence" value="ECO:0007669"/>
    <property type="project" value="TreeGrafter"/>
</dbReference>
<evidence type="ECO:0000256" key="1">
    <source>
        <dbReference type="ARBA" id="ARBA00005594"/>
    </source>
</evidence>
<dbReference type="InterPro" id="IPR014729">
    <property type="entry name" value="Rossmann-like_a/b/a_fold"/>
</dbReference>
<sequence length="786" mass="86407">MSDTMLLNVHKNALCLTFSRASAAYAEVAAFLVGSRGCLPVPCALRLGLNRDPATASQIVVPAGFHLQGTNSNAAITADRTLLTGKSTALRFVARLLPSASAQSLYAGRPLDAQARIDALLLQVEQLRSTPSNTAVATLLNSLSNPAKAHIVDPSTAKKAALTLSIADLAIWDLARQHKAVSPAADKWVAELEASVPELKDAVAQVDTVLETVHILDEYRHAIANELARITGLDSQFCFNLVENKFPKDASTGDFSIAVPRMKLPGVPAEIAKDLESKFTVNSTFASVKAAGVFLKFYVSSNYFRDRLLPRVLSQGEKYGHNSVGFGKVSIVEFSSPNIAKPFHVGHLRSTIVGNFIDNIQQANGWTTVTINYLGDWGKQYGLLAVGFNKYGDEAKLAADPIRHLFEVYVKINADATADATVHDEARAYFSKMEDGDKAALGLWRKFVDLSIVKYREIYGRVNVGFDIYSGESQYSATSPATKLVGAKMRELGLLKEDQGAQVIDLNEHKLGVAIIEKRDGGLMYLSRDVAAAIARQKEFKFDNMIYVVGSQQDFHFKQLFKILEMMGVPWAEKCQHVNFGMIKSKDGNMSTRKGTVVFLEDILDNVQESMLDVMKRNEAKYAQIQNPTHVADVIGITAVMVQDMSARRNKDYEFNWDRMLAFEGDTGPYLQYAHTRLCSIERKADFEVPATVDVSQLTEPVALTLLDVIAMYPDIVREVGSSLEPCTIVSYAFRLSHAVSNCIEALYVMNQPQEIASARLALYKAARITLGNALRSLGVIPLERM</sequence>